<name>C9S8I1_VERA1</name>
<evidence type="ECO:0000256" key="5">
    <source>
        <dbReference type="ARBA" id="ARBA00022840"/>
    </source>
</evidence>
<dbReference type="STRING" id="526221.C9S8I1"/>
<dbReference type="PANTHER" id="PTHR18934">
    <property type="entry name" value="ATP-DEPENDENT RNA HELICASE"/>
    <property type="match status" value="1"/>
</dbReference>
<dbReference type="SUPFAM" id="SSF54495">
    <property type="entry name" value="UBC-like"/>
    <property type="match status" value="1"/>
</dbReference>
<keyword evidence="3" id="KW-0378">Hydrolase</keyword>
<proteinExistence type="predicted"/>
<feature type="region of interest" description="Disordered" evidence="6">
    <location>
        <begin position="1"/>
        <end position="63"/>
    </location>
</feature>
<dbReference type="OMA" id="LFRVCNM"/>
<feature type="domain" description="Helicase ATP-binding" evidence="7">
    <location>
        <begin position="603"/>
        <end position="779"/>
    </location>
</feature>
<evidence type="ECO:0000256" key="6">
    <source>
        <dbReference type="SAM" id="MobiDB-lite"/>
    </source>
</evidence>
<dbReference type="Pfam" id="PF21010">
    <property type="entry name" value="HA2_C"/>
    <property type="match status" value="1"/>
</dbReference>
<dbReference type="PROSITE" id="PS51192">
    <property type="entry name" value="HELICASE_ATP_BIND_1"/>
    <property type="match status" value="1"/>
</dbReference>
<dbReference type="eggNOG" id="KOG0920">
    <property type="taxonomic scope" value="Eukaryota"/>
</dbReference>
<dbReference type="Gene3D" id="3.40.50.300">
    <property type="entry name" value="P-loop containing nucleotide triphosphate hydrolases"/>
    <property type="match status" value="1"/>
</dbReference>
<dbReference type="PROSITE" id="PS00690">
    <property type="entry name" value="DEAH_ATP_HELICASE"/>
    <property type="match status" value="1"/>
</dbReference>
<dbReference type="InterPro" id="IPR014001">
    <property type="entry name" value="Helicase_ATP-bd"/>
</dbReference>
<dbReference type="CDD" id="cd17917">
    <property type="entry name" value="DEXHc_RHA-like"/>
    <property type="match status" value="1"/>
</dbReference>
<feature type="compositionally biased region" description="Basic and acidic residues" evidence="6">
    <location>
        <begin position="569"/>
        <end position="582"/>
    </location>
</feature>
<evidence type="ECO:0000256" key="3">
    <source>
        <dbReference type="ARBA" id="ARBA00022801"/>
    </source>
</evidence>
<dbReference type="InterPro" id="IPR016135">
    <property type="entry name" value="UBQ-conjugating_enzyme/RWD"/>
</dbReference>
<dbReference type="InterPro" id="IPR011709">
    <property type="entry name" value="DEAD-box_helicase_OB_fold"/>
</dbReference>
<dbReference type="SUPFAM" id="SSF46934">
    <property type="entry name" value="UBA-like"/>
    <property type="match status" value="1"/>
</dbReference>
<dbReference type="RefSeq" id="XP_003008368.1">
    <property type="nucleotide sequence ID" value="XM_003008322.1"/>
</dbReference>
<evidence type="ECO:0000256" key="2">
    <source>
        <dbReference type="ARBA" id="ARBA00022741"/>
    </source>
</evidence>
<evidence type="ECO:0000259" key="7">
    <source>
        <dbReference type="PROSITE" id="PS51192"/>
    </source>
</evidence>
<dbReference type="InterPro" id="IPR007502">
    <property type="entry name" value="Helicase-assoc_dom"/>
</dbReference>
<dbReference type="KEGG" id="val:VDBG_00049"/>
<accession>C9S8I1</accession>
<sequence length="1173" mass="129971">MAKKAKDQAASQASASQPATGKEKDKGKDKGKDKDAPKGKKGAPSLIEQAAGPVGPPKPTAKQIIGGASWTGKLPVNLFNEYCQKQQWEKPDYNMRKTPEGYSCLITLSAKDPKTKEMIRLEPFKIPADLLHLLTKPTALEARHFAATYGLFRVCSMQNKHTVLPPDYKILWKDFQALKQKDVKEGKAWMYDADPFKTIRERQEAKAAADKKRKEIERVKEKAKSMPGAAGLVLAGGSGAGSFNPMKGWTSVPKIEMGRKSRVQVESLIQKYVVWNPNKVFMAAPQRQVVVEDLSKLGFRRSHIEEAVDICKDREETLEWLLIHVPEDDIPPWALPESYSAGISVGSLDLKKEAAVKRLAESGYALDLCARIFEETGCDESKAAETLQCRLLGQSIEDWTAIAPSDILPPDMTADEVWDDEVVAMESSFGDLVTKMSEDIIQVKLESVTNGSKTNVNTVLQIRKSLSYPVHLVITVLAQLPAQAKLSVIKQTLAYVQEAYGADPMKVFVAADWAQQNINRIIENPGKLVEISAVSSTASEAPGTVPQLQRHSGKLSRKPRPIDWTPNPRSRDQWLKRQETPDYKKMMAKRQSLPAWQVHEKIIQTVAQNHVTIISGETGSGKSTQSVQFLLDDLYNQGLGTSANMLVTQPRRISALGLADPVAEERCSRVGDEIGYTIRGESKRSQQTRITFVTTGVLLRRLQTSGGRVEDVIASLADVSHIVIDEVHERSLDTDFLLTIVREVMSTRKDLLKLVLMSATLDAASFENYFRSQGLRVGSLRRCGHPGQLASRGEVVQAGVQAGKCYKLYTRNLEMQMAERPEPEIRRVPLEQMCLSVRAMGMRDVAAFLGRSPTPPASTAVDGAIKMLRRMGALDGDELTALGQQLAMIPADLRCAKLMVYGSIFGCLDDSVTISAILSTRSPFLSPPDKRDLAKEARMRFEQGDGDLLTDLAAYKEWDSMKRDGTPPRQLRNFCDDNFLSYLTLTDISATRQQFYGALSEMASAFSPQIARIQFPDKKFANSMSGAVELDPEARAIKYFTEEQGRVFVHPSSTIFGSQSFSGSAAFMSYFSLISTSKTFIRDLTRSAREAFNAFTLLLFSGAIELDTMGRGLVVDGWLRLRGWARVGVLVSRLRGMVDDVIRLKVERPEVDLRDNDVLKAVAKLIEHDGLDA</sequence>
<keyword evidence="4 8" id="KW-0347">Helicase</keyword>
<dbReference type="GO" id="GO:1990904">
    <property type="term" value="C:ribonucleoprotein complex"/>
    <property type="evidence" value="ECO:0007669"/>
    <property type="project" value="UniProtKB-ARBA"/>
</dbReference>
<feature type="compositionally biased region" description="Low complexity" evidence="6">
    <location>
        <begin position="8"/>
        <end position="19"/>
    </location>
</feature>
<evidence type="ECO:0000256" key="4">
    <source>
        <dbReference type="ARBA" id="ARBA00022806"/>
    </source>
</evidence>
<organism evidence="9">
    <name type="scientific">Verticillium alfalfae (strain VaMs.102 / ATCC MYA-4576 / FGSC 10136)</name>
    <name type="common">Verticillium wilt of alfalfa</name>
    <name type="synonym">Verticillium albo-atrum</name>
    <dbReference type="NCBI Taxonomy" id="526221"/>
    <lineage>
        <taxon>Eukaryota</taxon>
        <taxon>Fungi</taxon>
        <taxon>Dikarya</taxon>
        <taxon>Ascomycota</taxon>
        <taxon>Pezizomycotina</taxon>
        <taxon>Sordariomycetes</taxon>
        <taxon>Hypocreomycetidae</taxon>
        <taxon>Glomerellales</taxon>
        <taxon>Plectosphaerellaceae</taxon>
        <taxon>Verticillium</taxon>
    </lineage>
</organism>
<dbReference type="SMART" id="SM00847">
    <property type="entry name" value="HA2"/>
    <property type="match status" value="1"/>
</dbReference>
<dbReference type="InterPro" id="IPR059023">
    <property type="entry name" value="RNA_hel_CTD"/>
</dbReference>
<dbReference type="EMBL" id="DS985214">
    <property type="protein sequence ID" value="EEY13942.1"/>
    <property type="molecule type" value="Genomic_DNA"/>
</dbReference>
<dbReference type="OrthoDB" id="5600252at2759"/>
<dbReference type="GeneID" id="9528472"/>
<dbReference type="PANTHER" id="PTHR18934:SF267">
    <property type="entry name" value="ATP-DEPENDENT RNA HELICASE YLR419W-RELATED"/>
    <property type="match status" value="1"/>
</dbReference>
<keyword evidence="9" id="KW-1185">Reference proteome</keyword>
<dbReference type="Pfam" id="PF26026">
    <property type="entry name" value="RNA_hel_CTD"/>
    <property type="match status" value="1"/>
</dbReference>
<dbReference type="GO" id="GO:0003724">
    <property type="term" value="F:RNA helicase activity"/>
    <property type="evidence" value="ECO:0007669"/>
    <property type="project" value="UniProtKB-EC"/>
</dbReference>
<dbReference type="HOGENOM" id="CLU_001832_4_0_1"/>
<dbReference type="Gene3D" id="1.20.120.1080">
    <property type="match status" value="1"/>
</dbReference>
<dbReference type="Pfam" id="PF24385">
    <property type="entry name" value="DSRM_DHX29"/>
    <property type="match status" value="1"/>
</dbReference>
<dbReference type="Pfam" id="PF00270">
    <property type="entry name" value="DEAD"/>
    <property type="match status" value="1"/>
</dbReference>
<dbReference type="Pfam" id="PF04408">
    <property type="entry name" value="WHD_HA2"/>
    <property type="match status" value="1"/>
</dbReference>
<evidence type="ECO:0000313" key="8">
    <source>
        <dbReference type="EMBL" id="EEY13942.1"/>
    </source>
</evidence>
<dbReference type="InterPro" id="IPR011545">
    <property type="entry name" value="DEAD/DEAH_box_helicase_dom"/>
</dbReference>
<dbReference type="InterPro" id="IPR056328">
    <property type="entry name" value="DSRM_DHX29"/>
</dbReference>
<dbReference type="Pfam" id="PF07717">
    <property type="entry name" value="OB_NTP_bind"/>
    <property type="match status" value="1"/>
</dbReference>
<dbReference type="Proteomes" id="UP000008698">
    <property type="component" value="Unassembled WGS sequence"/>
</dbReference>
<dbReference type="InterPro" id="IPR009060">
    <property type="entry name" value="UBA-like_sf"/>
</dbReference>
<evidence type="ECO:0000313" key="9">
    <source>
        <dbReference type="Proteomes" id="UP000008698"/>
    </source>
</evidence>
<dbReference type="InterPro" id="IPR002464">
    <property type="entry name" value="DNA/RNA_helicase_DEAH_CS"/>
</dbReference>
<dbReference type="EC" id="3.6.4.13" evidence="1"/>
<reference evidence="9" key="1">
    <citation type="journal article" date="2011" name="PLoS Pathog.">
        <title>Comparative genomics yields insights into niche adaptation of plant vascular wilt pathogens.</title>
        <authorList>
            <person name="Klosterman S.J."/>
            <person name="Subbarao K.V."/>
            <person name="Kang S."/>
            <person name="Veronese P."/>
            <person name="Gold S.E."/>
            <person name="Thomma B.P.H.J."/>
            <person name="Chen Z."/>
            <person name="Henrissat B."/>
            <person name="Lee Y.-H."/>
            <person name="Park J."/>
            <person name="Garcia-Pedrajas M.D."/>
            <person name="Barbara D.J."/>
            <person name="Anchieta A."/>
            <person name="de Jonge R."/>
            <person name="Santhanam P."/>
            <person name="Maruthachalam K."/>
            <person name="Atallah Z."/>
            <person name="Amyotte S.G."/>
            <person name="Paz Z."/>
            <person name="Inderbitzin P."/>
            <person name="Hayes R.J."/>
            <person name="Heiman D.I."/>
            <person name="Young S."/>
            <person name="Zeng Q."/>
            <person name="Engels R."/>
            <person name="Galagan J."/>
            <person name="Cuomo C.A."/>
            <person name="Dobinson K.F."/>
            <person name="Ma L.-J."/>
        </authorList>
    </citation>
    <scope>NUCLEOTIDE SEQUENCE [LARGE SCALE GENOMIC DNA]</scope>
    <source>
        <strain evidence="9">VaMs.102 / ATCC MYA-4576 / FGSC 10136</strain>
    </source>
</reference>
<protein>
    <recommendedName>
        <fullName evidence="1">RNA helicase</fullName>
        <ecNumber evidence="1">3.6.4.13</ecNumber>
    </recommendedName>
</protein>
<gene>
    <name evidence="8" type="ORF">VDBG_00049</name>
</gene>
<dbReference type="GO" id="GO:0016787">
    <property type="term" value="F:hydrolase activity"/>
    <property type="evidence" value="ECO:0007669"/>
    <property type="project" value="UniProtKB-KW"/>
</dbReference>
<feature type="region of interest" description="Disordered" evidence="6">
    <location>
        <begin position="540"/>
        <end position="582"/>
    </location>
</feature>
<dbReference type="InterPro" id="IPR048333">
    <property type="entry name" value="HA2_WH"/>
</dbReference>
<dbReference type="AlphaFoldDB" id="C9S8I1"/>
<dbReference type="GO" id="GO:0005524">
    <property type="term" value="F:ATP binding"/>
    <property type="evidence" value="ECO:0007669"/>
    <property type="project" value="UniProtKB-KW"/>
</dbReference>
<evidence type="ECO:0000256" key="1">
    <source>
        <dbReference type="ARBA" id="ARBA00012552"/>
    </source>
</evidence>
<dbReference type="SMART" id="SM00487">
    <property type="entry name" value="DEXDc"/>
    <property type="match status" value="1"/>
</dbReference>
<dbReference type="InterPro" id="IPR027417">
    <property type="entry name" value="P-loop_NTPase"/>
</dbReference>
<keyword evidence="2" id="KW-0547">Nucleotide-binding</keyword>
<dbReference type="SUPFAM" id="SSF52540">
    <property type="entry name" value="P-loop containing nucleoside triphosphate hydrolases"/>
    <property type="match status" value="1"/>
</dbReference>
<dbReference type="GO" id="GO:0003723">
    <property type="term" value="F:RNA binding"/>
    <property type="evidence" value="ECO:0007669"/>
    <property type="project" value="TreeGrafter"/>
</dbReference>
<feature type="compositionally biased region" description="Basic and acidic residues" evidence="6">
    <location>
        <begin position="21"/>
        <end position="38"/>
    </location>
</feature>
<keyword evidence="5" id="KW-0067">ATP-binding</keyword>